<dbReference type="PROSITE" id="PS50943">
    <property type="entry name" value="HTH_CROC1"/>
    <property type="match status" value="1"/>
</dbReference>
<evidence type="ECO:0000313" key="3">
    <source>
        <dbReference type="EMBL" id="MFB9835333.1"/>
    </source>
</evidence>
<dbReference type="CDD" id="cd02209">
    <property type="entry name" value="cupin_XRE_C"/>
    <property type="match status" value="1"/>
</dbReference>
<dbReference type="Proteomes" id="UP001589627">
    <property type="component" value="Unassembled WGS sequence"/>
</dbReference>
<gene>
    <name evidence="3" type="ORF">ACFFNX_24435</name>
</gene>
<proteinExistence type="predicted"/>
<dbReference type="InterPro" id="IPR013096">
    <property type="entry name" value="Cupin_2"/>
</dbReference>
<dbReference type="SUPFAM" id="SSF47413">
    <property type="entry name" value="lambda repressor-like DNA-binding domains"/>
    <property type="match status" value="1"/>
</dbReference>
<dbReference type="PANTHER" id="PTHR46797:SF2">
    <property type="entry name" value="TRANSCRIPTIONAL REGULATOR"/>
    <property type="match status" value="1"/>
</dbReference>
<dbReference type="EMBL" id="JBHLZP010000194">
    <property type="protein sequence ID" value="MFB9835333.1"/>
    <property type="molecule type" value="Genomic_DNA"/>
</dbReference>
<organism evidence="3 4">
    <name type="scientific">Actinoallomurus acaciae</name>
    <dbReference type="NCBI Taxonomy" id="502577"/>
    <lineage>
        <taxon>Bacteria</taxon>
        <taxon>Bacillati</taxon>
        <taxon>Actinomycetota</taxon>
        <taxon>Actinomycetes</taxon>
        <taxon>Streptosporangiales</taxon>
        <taxon>Thermomonosporaceae</taxon>
        <taxon>Actinoallomurus</taxon>
    </lineage>
</organism>
<dbReference type="InterPro" id="IPR010982">
    <property type="entry name" value="Lambda_DNA-bd_dom_sf"/>
</dbReference>
<dbReference type="InterPro" id="IPR050807">
    <property type="entry name" value="TransReg_Diox_bact_type"/>
</dbReference>
<dbReference type="SUPFAM" id="SSF51182">
    <property type="entry name" value="RmlC-like cupins"/>
    <property type="match status" value="1"/>
</dbReference>
<dbReference type="Gene3D" id="1.10.260.40">
    <property type="entry name" value="lambda repressor-like DNA-binding domains"/>
    <property type="match status" value="1"/>
</dbReference>
<comment type="caution">
    <text evidence="3">The sequence shown here is derived from an EMBL/GenBank/DDBJ whole genome shotgun (WGS) entry which is preliminary data.</text>
</comment>
<dbReference type="Gene3D" id="2.60.120.10">
    <property type="entry name" value="Jelly Rolls"/>
    <property type="match status" value="1"/>
</dbReference>
<dbReference type="Pfam" id="PF01381">
    <property type="entry name" value="HTH_3"/>
    <property type="match status" value="1"/>
</dbReference>
<keyword evidence="4" id="KW-1185">Reference proteome</keyword>
<accession>A0ABV5YJY3</accession>
<protein>
    <submittedName>
        <fullName evidence="3">Helix-turn-helix domain-containing protein</fullName>
    </submittedName>
</protein>
<keyword evidence="1" id="KW-0238">DNA-binding</keyword>
<sequence length="195" mass="21178">MRSVPIAAGQQDLRIGARLRDARRRQGLTIDQVARSTGLTKGFISRIERDMTSPSVSTLVTVCAALSLPVGELFVTPKTDVVRGTDAPYIQLAGPGADERLLTPRGQGRLQLVRSVIDPGGTGGEELYTLDCEVEVVHVVRGRLELVFSRSAELLETGDTMTFSGREPHTWRNPDPDEAAEALWVIVPASWDTTA</sequence>
<dbReference type="RefSeq" id="WP_378206627.1">
    <property type="nucleotide sequence ID" value="NZ_JBHLZP010000194.1"/>
</dbReference>
<evidence type="ECO:0000313" key="4">
    <source>
        <dbReference type="Proteomes" id="UP001589627"/>
    </source>
</evidence>
<dbReference type="PANTHER" id="PTHR46797">
    <property type="entry name" value="HTH-TYPE TRANSCRIPTIONAL REGULATOR"/>
    <property type="match status" value="1"/>
</dbReference>
<dbReference type="InterPro" id="IPR011051">
    <property type="entry name" value="RmlC_Cupin_sf"/>
</dbReference>
<dbReference type="SMART" id="SM00530">
    <property type="entry name" value="HTH_XRE"/>
    <property type="match status" value="1"/>
</dbReference>
<dbReference type="Pfam" id="PF07883">
    <property type="entry name" value="Cupin_2"/>
    <property type="match status" value="1"/>
</dbReference>
<name>A0ABV5YJY3_9ACTN</name>
<dbReference type="CDD" id="cd00093">
    <property type="entry name" value="HTH_XRE"/>
    <property type="match status" value="1"/>
</dbReference>
<feature type="domain" description="HTH cro/C1-type" evidence="2">
    <location>
        <begin position="19"/>
        <end position="73"/>
    </location>
</feature>
<dbReference type="InterPro" id="IPR001387">
    <property type="entry name" value="Cro/C1-type_HTH"/>
</dbReference>
<evidence type="ECO:0000256" key="1">
    <source>
        <dbReference type="ARBA" id="ARBA00023125"/>
    </source>
</evidence>
<evidence type="ECO:0000259" key="2">
    <source>
        <dbReference type="PROSITE" id="PS50943"/>
    </source>
</evidence>
<reference evidence="3 4" key="1">
    <citation type="submission" date="2024-09" db="EMBL/GenBank/DDBJ databases">
        <authorList>
            <person name="Sun Q."/>
            <person name="Mori K."/>
        </authorList>
    </citation>
    <scope>NUCLEOTIDE SEQUENCE [LARGE SCALE GENOMIC DNA]</scope>
    <source>
        <strain evidence="3 4">TBRC 0563</strain>
    </source>
</reference>
<dbReference type="InterPro" id="IPR014710">
    <property type="entry name" value="RmlC-like_jellyroll"/>
</dbReference>